<dbReference type="InterPro" id="IPR000792">
    <property type="entry name" value="Tscrpt_reg_LuxR_C"/>
</dbReference>
<evidence type="ECO:0000256" key="2">
    <source>
        <dbReference type="ARBA" id="ARBA00023125"/>
    </source>
</evidence>
<evidence type="ECO:0000256" key="1">
    <source>
        <dbReference type="ARBA" id="ARBA00023015"/>
    </source>
</evidence>
<dbReference type="PANTHER" id="PTHR44688:SF16">
    <property type="entry name" value="DNA-BINDING TRANSCRIPTIONAL ACTIVATOR DEVR_DOSR"/>
    <property type="match status" value="1"/>
</dbReference>
<evidence type="ECO:0000256" key="3">
    <source>
        <dbReference type="ARBA" id="ARBA00023163"/>
    </source>
</evidence>
<dbReference type="InterPro" id="IPR016032">
    <property type="entry name" value="Sig_transdc_resp-reg_C-effctor"/>
</dbReference>
<dbReference type="PANTHER" id="PTHR44688">
    <property type="entry name" value="DNA-BINDING TRANSCRIPTIONAL ACTIVATOR DEVR_DOSR"/>
    <property type="match status" value="1"/>
</dbReference>
<keyword evidence="1" id="KW-0805">Transcription regulation</keyword>
<dbReference type="InterPro" id="IPR036388">
    <property type="entry name" value="WH-like_DNA-bd_sf"/>
</dbReference>
<sequence>MARAIAAINTADFFPAILDYMRSVVPFSGAFITRLHRQRTPDHIYDNVRAERHRDVVDQYLDTAYLLDPVYDIFLSGRNHGAMRLRDVAPDQFMRSTYYRRYYRNIALRDEMAILVPQGEAAIFFSLGRLGKEPRFSVRAVQAFRMELDVIAALTGKHFERGHTGPVDAGPQPADRTLTAALDAFGEGILTAREREVATLILKGHSSASVSTVAGITVGTVKIHRKNIYRKLSISSQSELLSNFLRSVLD</sequence>
<gene>
    <name evidence="5" type="ORF">GTW23_12490</name>
</gene>
<keyword evidence="3" id="KW-0804">Transcription</keyword>
<comment type="caution">
    <text evidence="5">The sequence shown here is derived from an EMBL/GenBank/DDBJ whole genome shotgun (WGS) entry which is preliminary data.</text>
</comment>
<dbReference type="Proteomes" id="UP001320715">
    <property type="component" value="Unassembled WGS sequence"/>
</dbReference>
<keyword evidence="2" id="KW-0238">DNA-binding</keyword>
<dbReference type="SUPFAM" id="SSF46894">
    <property type="entry name" value="C-terminal effector domain of the bipartite response regulators"/>
    <property type="match status" value="1"/>
</dbReference>
<organism evidence="5 6">
    <name type="scientific">Hoeflea alexandrii</name>
    <dbReference type="NCBI Taxonomy" id="288436"/>
    <lineage>
        <taxon>Bacteria</taxon>
        <taxon>Pseudomonadati</taxon>
        <taxon>Pseudomonadota</taxon>
        <taxon>Alphaproteobacteria</taxon>
        <taxon>Hyphomicrobiales</taxon>
        <taxon>Rhizobiaceae</taxon>
        <taxon>Hoeflea</taxon>
    </lineage>
</organism>
<accession>A0ABT1CSV0</accession>
<evidence type="ECO:0000259" key="4">
    <source>
        <dbReference type="PROSITE" id="PS50043"/>
    </source>
</evidence>
<keyword evidence="6" id="KW-1185">Reference proteome</keyword>
<reference evidence="5 6" key="1">
    <citation type="submission" date="2020-01" db="EMBL/GenBank/DDBJ databases">
        <title>Genomes of bacteria type strains.</title>
        <authorList>
            <person name="Chen J."/>
            <person name="Zhu S."/>
            <person name="Yang J."/>
        </authorList>
    </citation>
    <scope>NUCLEOTIDE SEQUENCE [LARGE SCALE GENOMIC DNA]</scope>
    <source>
        <strain evidence="5 6">DSM 16655</strain>
    </source>
</reference>
<evidence type="ECO:0000313" key="6">
    <source>
        <dbReference type="Proteomes" id="UP001320715"/>
    </source>
</evidence>
<protein>
    <submittedName>
        <fullName evidence="5">Helix-turn-helix transcriptional regulator</fullName>
    </submittedName>
</protein>
<dbReference type="PROSITE" id="PS50043">
    <property type="entry name" value="HTH_LUXR_2"/>
    <property type="match status" value="1"/>
</dbReference>
<dbReference type="RefSeq" id="WP_152010871.1">
    <property type="nucleotide sequence ID" value="NZ_CP159480.1"/>
</dbReference>
<dbReference type="CDD" id="cd06170">
    <property type="entry name" value="LuxR_C_like"/>
    <property type="match status" value="1"/>
</dbReference>
<proteinExistence type="predicted"/>
<dbReference type="Pfam" id="PF00196">
    <property type="entry name" value="GerE"/>
    <property type="match status" value="1"/>
</dbReference>
<dbReference type="EMBL" id="JAAAML010000002">
    <property type="protein sequence ID" value="MCO6408998.1"/>
    <property type="molecule type" value="Genomic_DNA"/>
</dbReference>
<feature type="domain" description="HTH luxR-type" evidence="4">
    <location>
        <begin position="183"/>
        <end position="248"/>
    </location>
</feature>
<dbReference type="Gene3D" id="1.10.10.10">
    <property type="entry name" value="Winged helix-like DNA-binding domain superfamily/Winged helix DNA-binding domain"/>
    <property type="match status" value="1"/>
</dbReference>
<dbReference type="SMART" id="SM00421">
    <property type="entry name" value="HTH_LUXR"/>
    <property type="match status" value="1"/>
</dbReference>
<name>A0ABT1CSV0_9HYPH</name>
<evidence type="ECO:0000313" key="5">
    <source>
        <dbReference type="EMBL" id="MCO6408998.1"/>
    </source>
</evidence>
<dbReference type="PRINTS" id="PR00038">
    <property type="entry name" value="HTHLUXR"/>
</dbReference>